<accession>A0AAD8BNJ9</accession>
<dbReference type="SUPFAM" id="SSF57501">
    <property type="entry name" value="Cystine-knot cytokines"/>
    <property type="match status" value="1"/>
</dbReference>
<feature type="region of interest" description="Disordered" evidence="5">
    <location>
        <begin position="291"/>
        <end position="311"/>
    </location>
</feature>
<name>A0AAD8BNJ9_BIOPF</name>
<evidence type="ECO:0000256" key="2">
    <source>
        <dbReference type="ARBA" id="ARBA00006656"/>
    </source>
</evidence>
<feature type="region of interest" description="Disordered" evidence="5">
    <location>
        <begin position="171"/>
        <end position="218"/>
    </location>
</feature>
<evidence type="ECO:0000256" key="5">
    <source>
        <dbReference type="SAM" id="MobiDB-lite"/>
    </source>
</evidence>
<reference evidence="8" key="2">
    <citation type="submission" date="2023-04" db="EMBL/GenBank/DDBJ databases">
        <authorList>
            <person name="Bu L."/>
            <person name="Lu L."/>
            <person name="Laidemitt M.R."/>
            <person name="Zhang S.M."/>
            <person name="Mutuku M."/>
            <person name="Mkoji G."/>
            <person name="Steinauer M."/>
            <person name="Loker E.S."/>
        </authorList>
    </citation>
    <scope>NUCLEOTIDE SEQUENCE</scope>
    <source>
        <strain evidence="8">KasaAsao</strain>
        <tissue evidence="8">Whole Snail</tissue>
    </source>
</reference>
<evidence type="ECO:0000256" key="4">
    <source>
        <dbReference type="RuleBase" id="RU000354"/>
    </source>
</evidence>
<keyword evidence="9" id="KW-1185">Reference proteome</keyword>
<organism evidence="8 9">
    <name type="scientific">Biomphalaria pfeifferi</name>
    <name type="common">Bloodfluke planorb</name>
    <name type="synonym">Freshwater snail</name>
    <dbReference type="NCBI Taxonomy" id="112525"/>
    <lineage>
        <taxon>Eukaryota</taxon>
        <taxon>Metazoa</taxon>
        <taxon>Spiralia</taxon>
        <taxon>Lophotrochozoa</taxon>
        <taxon>Mollusca</taxon>
        <taxon>Gastropoda</taxon>
        <taxon>Heterobranchia</taxon>
        <taxon>Euthyneura</taxon>
        <taxon>Panpulmonata</taxon>
        <taxon>Hygrophila</taxon>
        <taxon>Lymnaeoidea</taxon>
        <taxon>Planorbidae</taxon>
        <taxon>Biomphalaria</taxon>
    </lineage>
</organism>
<evidence type="ECO:0000313" key="9">
    <source>
        <dbReference type="Proteomes" id="UP001233172"/>
    </source>
</evidence>
<dbReference type="GO" id="GO:0005615">
    <property type="term" value="C:extracellular space"/>
    <property type="evidence" value="ECO:0007669"/>
    <property type="project" value="TreeGrafter"/>
</dbReference>
<comment type="caution">
    <text evidence="8">The sequence shown here is derived from an EMBL/GenBank/DDBJ whole genome shotgun (WGS) entry which is preliminary data.</text>
</comment>
<keyword evidence="4" id="KW-0339">Growth factor</keyword>
<proteinExistence type="inferred from homology"/>
<dbReference type="GO" id="GO:0008083">
    <property type="term" value="F:growth factor activity"/>
    <property type="evidence" value="ECO:0007669"/>
    <property type="project" value="UniProtKB-KW"/>
</dbReference>
<dbReference type="AlphaFoldDB" id="A0AAD8BNJ9"/>
<protein>
    <submittedName>
        <fullName evidence="8">Protein decapentaplegic</fullName>
    </submittedName>
</protein>
<sequence>MDVFVRMSHLLVLLVLATSGLCKEPQKKNRFNRNDIENAFKLLELKIKILRHLNMTTKSDMDKLPEPPRMKAIDQKSYRKVSVQQMPNRTTIFSEPSASPRLDTMSFKLASRITSPIEDIQSAILVVRLKTVHNKKQKVKSKIEDKTELAEKISSLTKKQKLKEKMLKQLQANAGNSEKGEDTTKPTSEKGEDTTKPTSELAQKFKDNKGEPKTRVRNLDESPVVKVVVRVVDEATGKRKRIEDRNIQVERSTMMKVNLMKEVVEALQSPDHTLTLQVSCKRCKRRVQMESVFKTPKRKNKKNGTSPRRLNPQRPYLVITLDSSSSVNRVETEVPQSRAKRASIIGPCAMTYDSFLQGTEAIKACCSVSVYVTFEQMGLQDIVLYPRGFSVVRCLDKCKLLDKAASNGALIPDSTRAPSSDIVRSDSSCDPIQRSSLEVFYYNNATRSAIPKRIEDFTDGFCDCSS</sequence>
<keyword evidence="3" id="KW-0964">Secreted</keyword>
<dbReference type="InterPro" id="IPR015615">
    <property type="entry name" value="TGF-beta-rel"/>
</dbReference>
<feature type="signal peptide" evidence="6">
    <location>
        <begin position="1"/>
        <end position="22"/>
    </location>
</feature>
<dbReference type="PROSITE" id="PS51362">
    <property type="entry name" value="TGF_BETA_2"/>
    <property type="match status" value="1"/>
</dbReference>
<reference evidence="8" key="1">
    <citation type="journal article" date="2023" name="PLoS Negl. Trop. Dis.">
        <title>A genome sequence for Biomphalaria pfeifferi, the major vector snail for the human-infecting parasite Schistosoma mansoni.</title>
        <authorList>
            <person name="Bu L."/>
            <person name="Lu L."/>
            <person name="Laidemitt M.R."/>
            <person name="Zhang S.M."/>
            <person name="Mutuku M."/>
            <person name="Mkoji G."/>
            <person name="Steinauer M."/>
            <person name="Loker E.S."/>
        </authorList>
    </citation>
    <scope>NUCLEOTIDE SEQUENCE</scope>
    <source>
        <strain evidence="8">KasaAsao</strain>
    </source>
</reference>
<evidence type="ECO:0000313" key="8">
    <source>
        <dbReference type="EMBL" id="KAK0057353.1"/>
    </source>
</evidence>
<evidence type="ECO:0000259" key="7">
    <source>
        <dbReference type="PROSITE" id="PS51362"/>
    </source>
</evidence>
<feature type="chain" id="PRO_5042260179" evidence="6">
    <location>
        <begin position="23"/>
        <end position="466"/>
    </location>
</feature>
<evidence type="ECO:0000256" key="1">
    <source>
        <dbReference type="ARBA" id="ARBA00004613"/>
    </source>
</evidence>
<dbReference type="Gene3D" id="2.10.90.10">
    <property type="entry name" value="Cystine-knot cytokines"/>
    <property type="match status" value="1"/>
</dbReference>
<dbReference type="InterPro" id="IPR029034">
    <property type="entry name" value="Cystine-knot_cytokine"/>
</dbReference>
<comment type="subcellular location">
    <subcellularLocation>
        <location evidence="1">Secreted</location>
    </subcellularLocation>
</comment>
<dbReference type="Pfam" id="PF00019">
    <property type="entry name" value="TGF_beta"/>
    <property type="match status" value="1"/>
</dbReference>
<feature type="domain" description="TGF-beta family profile" evidence="7">
    <location>
        <begin position="338"/>
        <end position="465"/>
    </location>
</feature>
<feature type="compositionally biased region" description="Basic and acidic residues" evidence="5">
    <location>
        <begin position="203"/>
        <end position="218"/>
    </location>
</feature>
<evidence type="ECO:0000256" key="6">
    <source>
        <dbReference type="SAM" id="SignalP"/>
    </source>
</evidence>
<dbReference type="InterPro" id="IPR001839">
    <property type="entry name" value="TGF-b_C"/>
</dbReference>
<dbReference type="GO" id="GO:0005125">
    <property type="term" value="F:cytokine activity"/>
    <property type="evidence" value="ECO:0007669"/>
    <property type="project" value="TreeGrafter"/>
</dbReference>
<evidence type="ECO:0000256" key="3">
    <source>
        <dbReference type="ARBA" id="ARBA00022525"/>
    </source>
</evidence>
<feature type="compositionally biased region" description="Basic and acidic residues" evidence="5">
    <location>
        <begin position="178"/>
        <end position="195"/>
    </location>
</feature>
<keyword evidence="6" id="KW-0732">Signal</keyword>
<dbReference type="SMART" id="SM00204">
    <property type="entry name" value="TGFB"/>
    <property type="match status" value="1"/>
</dbReference>
<gene>
    <name evidence="8" type="ORF">Bpfe_013160</name>
</gene>
<comment type="similarity">
    <text evidence="2 4">Belongs to the TGF-beta family.</text>
</comment>
<dbReference type="PANTHER" id="PTHR11848">
    <property type="entry name" value="TGF-BETA FAMILY"/>
    <property type="match status" value="1"/>
</dbReference>
<dbReference type="Proteomes" id="UP001233172">
    <property type="component" value="Unassembled WGS sequence"/>
</dbReference>
<dbReference type="EMBL" id="JASAOG010000055">
    <property type="protein sequence ID" value="KAK0057353.1"/>
    <property type="molecule type" value="Genomic_DNA"/>
</dbReference>